<comment type="similarity">
    <text evidence="1">Belongs to the 5'-AMP-activated protein kinase gamma subunit family.</text>
</comment>
<keyword evidence="3 5" id="KW-0129">CBS domain</keyword>
<feature type="domain" description="CBS" evidence="7">
    <location>
        <begin position="697"/>
        <end position="757"/>
    </location>
</feature>
<feature type="compositionally biased region" description="Basic and acidic residues" evidence="6">
    <location>
        <begin position="388"/>
        <end position="403"/>
    </location>
</feature>
<dbReference type="AlphaFoldDB" id="A0AAW0Y368"/>
<feature type="region of interest" description="Disordered" evidence="6">
    <location>
        <begin position="147"/>
        <end position="174"/>
    </location>
</feature>
<sequence>MASGRYAIGRFFVTTQTPEPEYGKSGRGKHGGTKRVKKYGMPLSYPEPTIQEETSPNDAEDNSGCPWCWFRGFLPTVSSQAATNLQWCSSDRPICWGLQSARHRVRIVPACLPACQDISTVGTCSKSQQAGDVSVESSQDVIVSRTLSSATTERDDTFSQSTSGVRPRSGTWSVANSRRVKIKAEKEEEASLRQRRKSGDDILAAASSATSNVASGRRKEGGPQGFFDSFRPRSKSDARAILAARQRRKSGDDILNTAQKEKEKKKETSQGFFDYIGRRPRSKSDASRVGKKPNIITSMKNAVQHTLVSPSGSNRSGRRSGDVTPVDQQTRDDVYHTWHAGAPHPGLQPRNRAPDSNRTGLSKVMELFRSHRGETNEERQRRKSGGKFGDKGQLRRLSSDTDKRRHGSGTLQPTYVRGEMDPNQAAMLFRDSRGLPYADPFLENISRSDLEEDETQIFVKFFEFHHTYDLIPISAKLVVFDTRLQVKKAFFALVYNGVRAAPLWDSARQQFIGMLTITDFIRILQNFYNSPNRKMEELEDHRLETWRTVLKDESRPLISIRPDESLYVAIRSLIHHKIHRLPVIDPATGNVLYIVTHKRILKFLYLYINELPKPSILQKPLRELEIGTYKNIETASQDTLIIEALNKFVEHRISALPIVDAEGKLVDIYAKFDVINLAAEGTYNNLDVTLLKANEYRNEWFEQVHSCTLDETLGTIMERIVRAEVHRLVVVDEKNRVVGVISLSDILKELVLKPCSK</sequence>
<dbReference type="GO" id="GO:0005634">
    <property type="term" value="C:nucleus"/>
    <property type="evidence" value="ECO:0007669"/>
    <property type="project" value="TreeGrafter"/>
</dbReference>
<dbReference type="PROSITE" id="PS51371">
    <property type="entry name" value="CBS"/>
    <property type="match status" value="4"/>
</dbReference>
<feature type="domain" description="CBS" evidence="7">
    <location>
        <begin position="553"/>
        <end position="611"/>
    </location>
</feature>
<dbReference type="GO" id="GO:0031588">
    <property type="term" value="C:nucleotide-activated protein kinase complex"/>
    <property type="evidence" value="ECO:0007669"/>
    <property type="project" value="TreeGrafter"/>
</dbReference>
<dbReference type="InterPro" id="IPR050511">
    <property type="entry name" value="AMPK_gamma/SDS23_families"/>
</dbReference>
<feature type="region of interest" description="Disordered" evidence="6">
    <location>
        <begin position="208"/>
        <end position="233"/>
    </location>
</feature>
<evidence type="ECO:0000256" key="6">
    <source>
        <dbReference type="SAM" id="MobiDB-lite"/>
    </source>
</evidence>
<feature type="domain" description="CBS" evidence="7">
    <location>
        <begin position="473"/>
        <end position="532"/>
    </location>
</feature>
<dbReference type="SMART" id="SM00116">
    <property type="entry name" value="CBS"/>
    <property type="match status" value="4"/>
</dbReference>
<evidence type="ECO:0000256" key="3">
    <source>
        <dbReference type="ARBA" id="ARBA00023122"/>
    </source>
</evidence>
<accession>A0AAW0Y368</accession>
<dbReference type="InterPro" id="IPR046342">
    <property type="entry name" value="CBS_dom_sf"/>
</dbReference>
<dbReference type="Pfam" id="PF00571">
    <property type="entry name" value="CBS"/>
    <property type="match status" value="3"/>
</dbReference>
<evidence type="ECO:0000256" key="4">
    <source>
        <dbReference type="ARBA" id="ARBA00025878"/>
    </source>
</evidence>
<evidence type="ECO:0000313" key="9">
    <source>
        <dbReference type="Proteomes" id="UP001445076"/>
    </source>
</evidence>
<comment type="subunit">
    <text evidence="4">AMPK is a heterotrimer of an alpha catalytic subunit (PRKAA1 or PRKAA2), a beta (PRKAB1 or PRKAB2) and a gamma non-catalytic subunits (PRKAG1, PRKAG2 or PRKAG3). Interacts with FNIP1 and FNIP2.</text>
</comment>
<comment type="caution">
    <text evidence="8">The sequence shown here is derived from an EMBL/GenBank/DDBJ whole genome shotgun (WGS) entry which is preliminary data.</text>
</comment>
<evidence type="ECO:0000259" key="7">
    <source>
        <dbReference type="PROSITE" id="PS51371"/>
    </source>
</evidence>
<evidence type="ECO:0000256" key="5">
    <source>
        <dbReference type="PROSITE-ProRule" id="PRU00703"/>
    </source>
</evidence>
<dbReference type="PANTHER" id="PTHR13780">
    <property type="entry name" value="AMP-ACTIVATED PROTEIN KINASE, GAMMA REGULATORY SUBUNIT"/>
    <property type="match status" value="1"/>
</dbReference>
<dbReference type="CDD" id="cd04641">
    <property type="entry name" value="CBS_euAMPK_gamma-like_repeat2"/>
    <property type="match status" value="1"/>
</dbReference>
<feature type="region of interest" description="Disordered" evidence="6">
    <location>
        <begin position="260"/>
        <end position="417"/>
    </location>
</feature>
<dbReference type="Proteomes" id="UP001445076">
    <property type="component" value="Unassembled WGS sequence"/>
</dbReference>
<feature type="domain" description="CBS" evidence="7">
    <location>
        <begin position="628"/>
        <end position="688"/>
    </location>
</feature>
<name>A0AAW0Y368_CHEQU</name>
<dbReference type="GO" id="GO:0016208">
    <property type="term" value="F:AMP binding"/>
    <property type="evidence" value="ECO:0007669"/>
    <property type="project" value="TreeGrafter"/>
</dbReference>
<feature type="compositionally biased region" description="Basic and acidic residues" evidence="6">
    <location>
        <begin position="366"/>
        <end position="380"/>
    </location>
</feature>
<dbReference type="PANTHER" id="PTHR13780:SF35">
    <property type="entry name" value="LD22662P"/>
    <property type="match status" value="1"/>
</dbReference>
<dbReference type="Gene3D" id="3.10.580.10">
    <property type="entry name" value="CBS-domain"/>
    <property type="match status" value="2"/>
</dbReference>
<protein>
    <recommendedName>
        <fullName evidence="7">CBS domain-containing protein</fullName>
    </recommendedName>
</protein>
<reference evidence="8 9" key="1">
    <citation type="journal article" date="2024" name="BMC Genomics">
        <title>Genome assembly of redclaw crayfish (Cherax quadricarinatus) provides insights into its immune adaptation and hypoxia tolerance.</title>
        <authorList>
            <person name="Liu Z."/>
            <person name="Zheng J."/>
            <person name="Li H."/>
            <person name="Fang K."/>
            <person name="Wang S."/>
            <person name="He J."/>
            <person name="Zhou D."/>
            <person name="Weng S."/>
            <person name="Chi M."/>
            <person name="Gu Z."/>
            <person name="He J."/>
            <person name="Li F."/>
            <person name="Wang M."/>
        </authorList>
    </citation>
    <scope>NUCLEOTIDE SEQUENCE [LARGE SCALE GENOMIC DNA]</scope>
    <source>
        <strain evidence="8">ZL_2023a</strain>
    </source>
</reference>
<evidence type="ECO:0000256" key="2">
    <source>
        <dbReference type="ARBA" id="ARBA00022737"/>
    </source>
</evidence>
<evidence type="ECO:0000313" key="8">
    <source>
        <dbReference type="EMBL" id="KAK8746419.1"/>
    </source>
</evidence>
<dbReference type="GO" id="GO:0005737">
    <property type="term" value="C:cytoplasm"/>
    <property type="evidence" value="ECO:0007669"/>
    <property type="project" value="TreeGrafter"/>
</dbReference>
<dbReference type="SUPFAM" id="SSF54631">
    <property type="entry name" value="CBS-domain pair"/>
    <property type="match status" value="2"/>
</dbReference>
<proteinExistence type="inferred from homology"/>
<dbReference type="GO" id="GO:0019887">
    <property type="term" value="F:protein kinase regulator activity"/>
    <property type="evidence" value="ECO:0007669"/>
    <property type="project" value="TreeGrafter"/>
</dbReference>
<dbReference type="EMBL" id="JARKIK010000017">
    <property type="protein sequence ID" value="KAK8746419.1"/>
    <property type="molecule type" value="Genomic_DNA"/>
</dbReference>
<feature type="region of interest" description="Disordered" evidence="6">
    <location>
        <begin position="17"/>
        <end position="58"/>
    </location>
</feature>
<dbReference type="InterPro" id="IPR000644">
    <property type="entry name" value="CBS_dom"/>
</dbReference>
<keyword evidence="2" id="KW-0677">Repeat</keyword>
<keyword evidence="9" id="KW-1185">Reference proteome</keyword>
<organism evidence="8 9">
    <name type="scientific">Cherax quadricarinatus</name>
    <name type="common">Australian red claw crayfish</name>
    <dbReference type="NCBI Taxonomy" id="27406"/>
    <lineage>
        <taxon>Eukaryota</taxon>
        <taxon>Metazoa</taxon>
        <taxon>Ecdysozoa</taxon>
        <taxon>Arthropoda</taxon>
        <taxon>Crustacea</taxon>
        <taxon>Multicrustacea</taxon>
        <taxon>Malacostraca</taxon>
        <taxon>Eumalacostraca</taxon>
        <taxon>Eucarida</taxon>
        <taxon>Decapoda</taxon>
        <taxon>Pleocyemata</taxon>
        <taxon>Astacidea</taxon>
        <taxon>Parastacoidea</taxon>
        <taxon>Parastacidae</taxon>
        <taxon>Cherax</taxon>
    </lineage>
</organism>
<dbReference type="GO" id="GO:0019901">
    <property type="term" value="F:protein kinase binding"/>
    <property type="evidence" value="ECO:0007669"/>
    <property type="project" value="TreeGrafter"/>
</dbReference>
<feature type="compositionally biased region" description="Basic residues" evidence="6">
    <location>
        <begin position="26"/>
        <end position="38"/>
    </location>
</feature>
<evidence type="ECO:0000256" key="1">
    <source>
        <dbReference type="ARBA" id="ARBA00006750"/>
    </source>
</evidence>
<dbReference type="CDD" id="cd04618">
    <property type="entry name" value="CBS_euAMPK_gamma-like_repeat1"/>
    <property type="match status" value="1"/>
</dbReference>
<feature type="compositionally biased region" description="Polar residues" evidence="6">
    <location>
        <begin position="295"/>
        <end position="308"/>
    </location>
</feature>
<feature type="compositionally biased region" description="Polar residues" evidence="6">
    <location>
        <begin position="158"/>
        <end position="174"/>
    </location>
</feature>
<gene>
    <name evidence="8" type="ORF">OTU49_017010</name>
</gene>